<feature type="domain" description="Nitrogenase/oxidoreductase component 1" evidence="1">
    <location>
        <begin position="3"/>
        <end position="96"/>
    </location>
</feature>
<dbReference type="Gene3D" id="3.40.50.1980">
    <property type="entry name" value="Nitrogenase molybdenum iron protein domain"/>
    <property type="match status" value="1"/>
</dbReference>
<dbReference type="eggNOG" id="COG2710">
    <property type="taxonomic scope" value="Bacteria"/>
</dbReference>
<dbReference type="GO" id="GO:0016163">
    <property type="term" value="F:nitrogenase activity"/>
    <property type="evidence" value="ECO:0007669"/>
    <property type="project" value="UniProtKB-EC"/>
</dbReference>
<reference evidence="2 3" key="1">
    <citation type="journal article" date="2008" name="Proc. Natl. Acad. Sci. U.S.A.">
        <title>The genome of Clostridium kluyveri, a strict anaerobe with unique metabolic features.</title>
        <authorList>
            <person name="Seedorf H."/>
            <person name="Fricke W.F."/>
            <person name="Veith B."/>
            <person name="Brueggemann H."/>
            <person name="Liesegang H."/>
            <person name="Strittmatter A."/>
            <person name="Miethke M."/>
            <person name="Buckel W."/>
            <person name="Hinderberger J."/>
            <person name="Li F."/>
            <person name="Hagemeier C."/>
            <person name="Thauer R.K."/>
            <person name="Gottschalk G."/>
        </authorList>
    </citation>
    <scope>NUCLEOTIDE SEQUENCE [LARGE SCALE GENOMIC DNA]</scope>
    <source>
        <strain evidence="3">ATCC 8527 / DSM 555 / NCIMB 10680</strain>
    </source>
</reference>
<accession>A5N0Z6</accession>
<dbReference type="HOGENOM" id="CLU_2328788_0_0_9"/>
<gene>
    <name evidence="2" type="primary">nifD7</name>
    <name evidence="2" type="ordered locus">CKL_2780</name>
</gene>
<dbReference type="SUPFAM" id="SSF53807">
    <property type="entry name" value="Helical backbone' metal receptor"/>
    <property type="match status" value="1"/>
</dbReference>
<dbReference type="EC" id="1.18.6.1" evidence="2"/>
<proteinExistence type="predicted"/>
<keyword evidence="2" id="KW-0560">Oxidoreductase</keyword>
<dbReference type="STRING" id="431943.CKL_2780"/>
<name>A5N0Z6_CLOK5</name>
<dbReference type="KEGG" id="ckl:CKL_2780"/>
<protein>
    <submittedName>
        <fullName evidence="2">NifD7</fullName>
        <ecNumber evidence="2">1.18.6.1</ecNumber>
    </submittedName>
</protein>
<keyword evidence="3" id="KW-1185">Reference proteome</keyword>
<evidence type="ECO:0000313" key="3">
    <source>
        <dbReference type="Proteomes" id="UP000002411"/>
    </source>
</evidence>
<dbReference type="EMBL" id="CP000673">
    <property type="protein sequence ID" value="EDK34792.1"/>
    <property type="molecule type" value="Genomic_DNA"/>
</dbReference>
<evidence type="ECO:0000313" key="2">
    <source>
        <dbReference type="EMBL" id="EDK34792.1"/>
    </source>
</evidence>
<dbReference type="AlphaFoldDB" id="A5N0Z6"/>
<dbReference type="InterPro" id="IPR000510">
    <property type="entry name" value="Nase/OxRdtase_comp1"/>
</dbReference>
<organism evidence="2 3">
    <name type="scientific">Clostridium kluyveri (strain ATCC 8527 / DSM 555 / NBRC 12016 / NCIMB 10680 / K1)</name>
    <dbReference type="NCBI Taxonomy" id="431943"/>
    <lineage>
        <taxon>Bacteria</taxon>
        <taxon>Bacillati</taxon>
        <taxon>Bacillota</taxon>
        <taxon>Clostridia</taxon>
        <taxon>Eubacteriales</taxon>
        <taxon>Clostridiaceae</taxon>
        <taxon>Clostridium</taxon>
    </lineage>
</organism>
<dbReference type="Pfam" id="PF00148">
    <property type="entry name" value="Oxidored_nitro"/>
    <property type="match status" value="1"/>
</dbReference>
<dbReference type="Proteomes" id="UP000002411">
    <property type="component" value="Chromosome"/>
</dbReference>
<sequence>MTRIVKPPRKKRQELVNMINFNGSARDYITEILSKFGLIPQFVVPFATIEQISRMSEAAATISICGTLGGYLGNGLEQQYGVPYVKSIQPYGIAGVTG</sequence>
<evidence type="ECO:0000259" key="1">
    <source>
        <dbReference type="Pfam" id="PF00148"/>
    </source>
</evidence>